<name>A0ABS0PQ97_9BRAD</name>
<reference evidence="2 3" key="1">
    <citation type="submission" date="2020-07" db="EMBL/GenBank/DDBJ databases">
        <title>Bradyrhizobium diversity isolated from nodules of indigenous legumes of Western Australia.</title>
        <authorList>
            <person name="Klepa M.S."/>
        </authorList>
    </citation>
    <scope>NUCLEOTIDE SEQUENCE [LARGE SCALE GENOMIC DNA]</scope>
    <source>
        <strain evidence="2 3">CNPSo 4010</strain>
    </source>
</reference>
<keyword evidence="1" id="KW-0812">Transmembrane</keyword>
<organism evidence="2 3">
    <name type="scientific">Bradyrhizobium agreste</name>
    <dbReference type="NCBI Taxonomy" id="2751811"/>
    <lineage>
        <taxon>Bacteria</taxon>
        <taxon>Pseudomonadati</taxon>
        <taxon>Pseudomonadota</taxon>
        <taxon>Alphaproteobacteria</taxon>
        <taxon>Hyphomicrobiales</taxon>
        <taxon>Nitrobacteraceae</taxon>
        <taxon>Bradyrhizobium</taxon>
    </lineage>
</organism>
<comment type="caution">
    <text evidence="2">The sequence shown here is derived from an EMBL/GenBank/DDBJ whole genome shotgun (WGS) entry which is preliminary data.</text>
</comment>
<gene>
    <name evidence="2" type="ORF">HZZ13_14720</name>
</gene>
<accession>A0ABS0PQ97</accession>
<dbReference type="Proteomes" id="UP000807370">
    <property type="component" value="Unassembled WGS sequence"/>
</dbReference>
<keyword evidence="1" id="KW-1133">Transmembrane helix</keyword>
<protein>
    <submittedName>
        <fullName evidence="2">Uncharacterized protein</fullName>
    </submittedName>
</protein>
<dbReference type="RefSeq" id="WP_197960318.1">
    <property type="nucleotide sequence ID" value="NZ_JACCHP010000008.1"/>
</dbReference>
<keyword evidence="1" id="KW-0472">Membrane</keyword>
<evidence type="ECO:0000313" key="2">
    <source>
        <dbReference type="EMBL" id="MBH5399019.1"/>
    </source>
</evidence>
<evidence type="ECO:0000313" key="3">
    <source>
        <dbReference type="Proteomes" id="UP000807370"/>
    </source>
</evidence>
<evidence type="ECO:0000256" key="1">
    <source>
        <dbReference type="SAM" id="Phobius"/>
    </source>
</evidence>
<sequence>MSQSLAFANAWNLATTLMVYVVVFTGMVGYGVMPATEHDGDPADAIHEFDPFPMRKARFRSLAGERRFLRISAPRCCDLWLCCRLRRGGDGRRDRQTFISRRPPP</sequence>
<proteinExistence type="predicted"/>
<keyword evidence="3" id="KW-1185">Reference proteome</keyword>
<feature type="transmembrane region" description="Helical" evidence="1">
    <location>
        <begin position="12"/>
        <end position="33"/>
    </location>
</feature>
<dbReference type="EMBL" id="JACCHP010000008">
    <property type="protein sequence ID" value="MBH5399019.1"/>
    <property type="molecule type" value="Genomic_DNA"/>
</dbReference>